<feature type="chain" id="PRO_5001567529" description="Protein kinase domain-containing protein" evidence="15">
    <location>
        <begin position="21"/>
        <end position="885"/>
    </location>
</feature>
<dbReference type="InterPro" id="IPR011009">
    <property type="entry name" value="Kinase-like_dom_sf"/>
</dbReference>
<evidence type="ECO:0000256" key="5">
    <source>
        <dbReference type="ARBA" id="ARBA00022729"/>
    </source>
</evidence>
<dbReference type="AlphaFoldDB" id="A0A059ADZ4"/>
<dbReference type="GO" id="GO:0004714">
    <property type="term" value="F:transmembrane receptor protein tyrosine kinase activity"/>
    <property type="evidence" value="ECO:0007669"/>
    <property type="project" value="InterPro"/>
</dbReference>
<feature type="binding site" evidence="12">
    <location>
        <position position="558"/>
    </location>
    <ligand>
        <name>ATP</name>
        <dbReference type="ChEBI" id="CHEBI:30616"/>
    </ligand>
</feature>
<dbReference type="SUPFAM" id="SSF56112">
    <property type="entry name" value="Protein kinase-like (PK-like)"/>
    <property type="match status" value="1"/>
</dbReference>
<protein>
    <recommendedName>
        <fullName evidence="16">Protein kinase domain-containing protein</fullName>
    </recommendedName>
</protein>
<dbReference type="Pfam" id="PF12819">
    <property type="entry name" value="Malectin_like"/>
    <property type="match status" value="1"/>
</dbReference>
<evidence type="ECO:0000256" key="8">
    <source>
        <dbReference type="ARBA" id="ARBA00022840"/>
    </source>
</evidence>
<dbReference type="InterPro" id="IPR045272">
    <property type="entry name" value="ANXUR1/2-like"/>
</dbReference>
<dbReference type="FunFam" id="3.30.200.20:FF:000039">
    <property type="entry name" value="receptor-like protein kinase FERONIA"/>
    <property type="match status" value="1"/>
</dbReference>
<dbReference type="CDD" id="cd14066">
    <property type="entry name" value="STKc_IRAK"/>
    <property type="match status" value="1"/>
</dbReference>
<dbReference type="Pfam" id="PF07714">
    <property type="entry name" value="PK_Tyr_Ser-Thr"/>
    <property type="match status" value="1"/>
</dbReference>
<evidence type="ECO:0000256" key="6">
    <source>
        <dbReference type="ARBA" id="ARBA00022741"/>
    </source>
</evidence>
<evidence type="ECO:0000256" key="2">
    <source>
        <dbReference type="ARBA" id="ARBA00022527"/>
    </source>
</evidence>
<dbReference type="GO" id="GO:0004674">
    <property type="term" value="F:protein serine/threonine kinase activity"/>
    <property type="evidence" value="ECO:0007669"/>
    <property type="project" value="UniProtKB-KW"/>
</dbReference>
<evidence type="ECO:0000256" key="7">
    <source>
        <dbReference type="ARBA" id="ARBA00022777"/>
    </source>
</evidence>
<dbReference type="PROSITE" id="PS00108">
    <property type="entry name" value="PROTEIN_KINASE_ST"/>
    <property type="match status" value="1"/>
</dbReference>
<keyword evidence="7" id="KW-0418">Kinase</keyword>
<dbReference type="EMBL" id="KK198762">
    <property type="protein sequence ID" value="KCW52053.1"/>
    <property type="molecule type" value="Genomic_DNA"/>
</dbReference>
<organism evidence="17">
    <name type="scientific">Eucalyptus grandis</name>
    <name type="common">Flooded gum</name>
    <dbReference type="NCBI Taxonomy" id="71139"/>
    <lineage>
        <taxon>Eukaryota</taxon>
        <taxon>Viridiplantae</taxon>
        <taxon>Streptophyta</taxon>
        <taxon>Embryophyta</taxon>
        <taxon>Tracheophyta</taxon>
        <taxon>Spermatophyta</taxon>
        <taxon>Magnoliopsida</taxon>
        <taxon>eudicotyledons</taxon>
        <taxon>Gunneridae</taxon>
        <taxon>Pentapetalae</taxon>
        <taxon>rosids</taxon>
        <taxon>malvids</taxon>
        <taxon>Myrtales</taxon>
        <taxon>Myrtaceae</taxon>
        <taxon>Myrtoideae</taxon>
        <taxon>Eucalypteae</taxon>
        <taxon>Eucalyptus</taxon>
    </lineage>
</organism>
<keyword evidence="5 15" id="KW-0732">Signal</keyword>
<feature type="signal peptide" evidence="15">
    <location>
        <begin position="1"/>
        <end position="20"/>
    </location>
</feature>
<evidence type="ECO:0000256" key="14">
    <source>
        <dbReference type="SAM" id="Phobius"/>
    </source>
</evidence>
<dbReference type="InParanoid" id="A0A059ADZ4"/>
<dbReference type="GO" id="GO:0010038">
    <property type="term" value="P:response to metal ion"/>
    <property type="evidence" value="ECO:0007669"/>
    <property type="project" value="UniProtKB-ARBA"/>
</dbReference>
<evidence type="ECO:0000313" key="17">
    <source>
        <dbReference type="EMBL" id="KCW52053.1"/>
    </source>
</evidence>
<feature type="transmembrane region" description="Helical" evidence="14">
    <location>
        <begin position="452"/>
        <end position="473"/>
    </location>
</feature>
<dbReference type="FunFam" id="2.60.120.430:FF:000007">
    <property type="entry name" value="FERONIA receptor-like kinase"/>
    <property type="match status" value="1"/>
</dbReference>
<dbReference type="Gene3D" id="2.60.120.430">
    <property type="entry name" value="Galactose-binding lectin"/>
    <property type="match status" value="2"/>
</dbReference>
<evidence type="ECO:0000256" key="11">
    <source>
        <dbReference type="ARBA" id="ARBA00023180"/>
    </source>
</evidence>
<evidence type="ECO:0000256" key="12">
    <source>
        <dbReference type="PROSITE-ProRule" id="PRU10141"/>
    </source>
</evidence>
<keyword evidence="11" id="KW-0325">Glycoprotein</keyword>
<evidence type="ECO:0000256" key="1">
    <source>
        <dbReference type="ARBA" id="ARBA00004479"/>
    </source>
</evidence>
<dbReference type="Gene3D" id="3.30.200.20">
    <property type="entry name" value="Phosphorylase Kinase, domain 1"/>
    <property type="match status" value="1"/>
</dbReference>
<comment type="subcellular location">
    <subcellularLocation>
        <location evidence="1">Membrane</location>
        <topology evidence="1">Single-pass type I membrane protein</topology>
    </subcellularLocation>
</comment>
<dbReference type="SMART" id="SM00220">
    <property type="entry name" value="S_TKc"/>
    <property type="match status" value="1"/>
</dbReference>
<gene>
    <name evidence="17" type="ORF">EUGRSUZ_J01493</name>
</gene>
<dbReference type="Gramene" id="KCW52053">
    <property type="protein sequence ID" value="KCW52053"/>
    <property type="gene ID" value="EUGRSUZ_J01493"/>
</dbReference>
<dbReference type="GO" id="GO:0004672">
    <property type="term" value="F:protein kinase activity"/>
    <property type="evidence" value="ECO:0000318"/>
    <property type="project" value="GO_Central"/>
</dbReference>
<dbReference type="PANTHER" id="PTHR34590:SF15">
    <property type="entry name" value="PROTEIN KINASE DOMAIN-CONTAINING PROTEIN"/>
    <property type="match status" value="1"/>
</dbReference>
<evidence type="ECO:0000256" key="4">
    <source>
        <dbReference type="ARBA" id="ARBA00022692"/>
    </source>
</evidence>
<dbReference type="GO" id="GO:0005886">
    <property type="term" value="C:plasma membrane"/>
    <property type="evidence" value="ECO:0000318"/>
    <property type="project" value="GO_Central"/>
</dbReference>
<evidence type="ECO:0000256" key="15">
    <source>
        <dbReference type="SAM" id="SignalP"/>
    </source>
</evidence>
<keyword evidence="6 12" id="KW-0547">Nucleotide-binding</keyword>
<dbReference type="Gene3D" id="1.10.510.10">
    <property type="entry name" value="Transferase(Phosphotransferase) domain 1"/>
    <property type="match status" value="1"/>
</dbReference>
<evidence type="ECO:0000256" key="9">
    <source>
        <dbReference type="ARBA" id="ARBA00022989"/>
    </source>
</evidence>
<keyword evidence="10 14" id="KW-0472">Membrane</keyword>
<evidence type="ECO:0000256" key="3">
    <source>
        <dbReference type="ARBA" id="ARBA00022679"/>
    </source>
</evidence>
<name>A0A059ADZ4_EUCGR</name>
<proteinExistence type="predicted"/>
<dbReference type="FunFam" id="2.60.120.430:FF:000003">
    <property type="entry name" value="FERONIA receptor-like kinase"/>
    <property type="match status" value="1"/>
</dbReference>
<reference evidence="17" key="1">
    <citation type="submission" date="2013-07" db="EMBL/GenBank/DDBJ databases">
        <title>The genome of Eucalyptus grandis.</title>
        <authorList>
            <person name="Schmutz J."/>
            <person name="Hayes R."/>
            <person name="Myburg A."/>
            <person name="Tuskan G."/>
            <person name="Grattapaglia D."/>
            <person name="Rokhsar D.S."/>
        </authorList>
    </citation>
    <scope>NUCLEOTIDE SEQUENCE</scope>
    <source>
        <tissue evidence="17">Leaf extractions</tissue>
    </source>
</reference>
<dbReference type="InterPro" id="IPR017441">
    <property type="entry name" value="Protein_kinase_ATP_BS"/>
</dbReference>
<keyword evidence="2" id="KW-0723">Serine/threonine-protein kinase</keyword>
<evidence type="ECO:0000259" key="16">
    <source>
        <dbReference type="PROSITE" id="PS50011"/>
    </source>
</evidence>
<dbReference type="PROSITE" id="PS50011">
    <property type="entry name" value="PROTEIN_KINASE_DOM"/>
    <property type="match status" value="1"/>
</dbReference>
<dbReference type="KEGG" id="egr:104422097"/>
<keyword evidence="3" id="KW-0808">Transferase</keyword>
<dbReference type="InterPro" id="IPR024788">
    <property type="entry name" value="Malectin-like_Carb-bd_dom"/>
</dbReference>
<keyword evidence="8 12" id="KW-0067">ATP-binding</keyword>
<evidence type="ECO:0000256" key="10">
    <source>
        <dbReference type="ARBA" id="ARBA00023136"/>
    </source>
</evidence>
<dbReference type="InterPro" id="IPR001245">
    <property type="entry name" value="Ser-Thr/Tyr_kinase_cat_dom"/>
</dbReference>
<accession>A0A059ADZ4</accession>
<dbReference type="PROSITE" id="PS00107">
    <property type="entry name" value="PROTEIN_KINASE_ATP"/>
    <property type="match status" value="1"/>
</dbReference>
<dbReference type="InterPro" id="IPR000719">
    <property type="entry name" value="Prot_kinase_dom"/>
</dbReference>
<dbReference type="OMA" id="HFVGNNI"/>
<dbReference type="GO" id="GO:0005524">
    <property type="term" value="F:ATP binding"/>
    <property type="evidence" value="ECO:0007669"/>
    <property type="project" value="UniProtKB-UniRule"/>
</dbReference>
<dbReference type="InterPro" id="IPR008271">
    <property type="entry name" value="Ser/Thr_kinase_AS"/>
</dbReference>
<dbReference type="PANTHER" id="PTHR34590">
    <property type="entry name" value="OS03G0124300 PROTEIN-RELATED"/>
    <property type="match status" value="1"/>
</dbReference>
<keyword evidence="9 14" id="KW-1133">Transmembrane helix</keyword>
<feature type="region of interest" description="Disordered" evidence="13">
    <location>
        <begin position="824"/>
        <end position="885"/>
    </location>
</feature>
<sequence length="885" mass="97415">MKNMKPPLLLFIFISVSLEALPISVTGKNVDVYRPTDDFAVDCGSSNSSTVENRNWIGDAADRSDYSPIGKTHSSITTLASSSSPRVPGTAPYLTARLSRSEFAYTFHVTAGPIFVRLHFVPSDYPNFRRVDSFFSVKAAGCTLLHNFSASLFADYPPSAGFFSKEFGLSVGEDQILNITFTPTPGNSDAYAFVNGIEVVSMPESLYYNTVVDSTEGIKLAGQLAPYTLDTTKVLEAVKRLNVGGQFVGPADDTGMYRTWEADDEYVTSSYIGGLPVNTTIQLNYGEQVPDYTAPDPVYTTARTLGTDKRINLSYNLTWSVEVETNFYYLVRLHFCEFQIEIKEPLDRVFKIFIDSQLVEDHADVISWSGKGVPVYRDFAVALLHHSQKKRTNLSVALGALPYGSTLYSDAILNGLEIFKISAPDGNLVGLNPDSTPRASKALSRFSKAPKIAIVAGGTSAFTVVSLLAFFLYRRRNRAKDSTSSDGTSWWGPVSRSTTKSMKTQGSSLPLDLCRYFSLAEIRAATNNFDRVFIIGVGGFGNVYKGYVDGGATPVAIKRLNQGSQQGLHEFRTEIEMLSQLRHLHLVSLIGFCKDAGEMILVYDYMARGTLSDHLYNTDNPPLPWKQRLEICVGAAWGLHYLHSGAKHTIIHRDVKTTNILLNEKWVAKVSDFGLSKVGPTSESKTHVSTAVKGTFGYLDPEYYRRQRLTDKSDVYSFGVVLFEVLCARPAVSRMAPMEQISLAEWAQSCCKSGAIEEMVDPHLKGSIVPECLNKFCEIAMSCLQDEGTKRPSMNDVVWGLKFALQLQVSTELEVTDHMGVSVHNSDDNNHDVAPIRGNDSDGAFSTSDSDSGGWKSGWGAAMSTRRSNDVCDESTTSYDSKKLP</sequence>
<dbReference type="OrthoDB" id="10329030at2759"/>
<keyword evidence="4 14" id="KW-0812">Transmembrane</keyword>
<dbReference type="FunFam" id="1.10.510.10:FF:000252">
    <property type="entry name" value="Receptor-like protein kinase FERONIA"/>
    <property type="match status" value="1"/>
</dbReference>
<evidence type="ECO:0000256" key="13">
    <source>
        <dbReference type="SAM" id="MobiDB-lite"/>
    </source>
</evidence>
<dbReference type="eggNOG" id="KOG1187">
    <property type="taxonomic scope" value="Eukaryota"/>
</dbReference>
<feature type="compositionally biased region" description="Low complexity" evidence="13">
    <location>
        <begin position="848"/>
        <end position="860"/>
    </location>
</feature>
<feature type="domain" description="Protein kinase" evidence="16">
    <location>
        <begin position="529"/>
        <end position="804"/>
    </location>
</feature>